<feature type="transmembrane region" description="Helical" evidence="6">
    <location>
        <begin position="382"/>
        <end position="404"/>
    </location>
</feature>
<dbReference type="GO" id="GO:0005886">
    <property type="term" value="C:plasma membrane"/>
    <property type="evidence" value="ECO:0007669"/>
    <property type="project" value="UniProtKB-SubCell"/>
</dbReference>
<feature type="transmembrane region" description="Helical" evidence="6">
    <location>
        <begin position="358"/>
        <end position="376"/>
    </location>
</feature>
<evidence type="ECO:0000256" key="2">
    <source>
        <dbReference type="ARBA" id="ARBA00022475"/>
    </source>
</evidence>
<protein>
    <submittedName>
        <fullName evidence="8">MFS-type transporter involved in bile tolerance (Atg22 family)</fullName>
    </submittedName>
</protein>
<dbReference type="Pfam" id="PF07690">
    <property type="entry name" value="MFS_1"/>
    <property type="match status" value="1"/>
</dbReference>
<evidence type="ECO:0000256" key="3">
    <source>
        <dbReference type="ARBA" id="ARBA00022692"/>
    </source>
</evidence>
<dbReference type="PANTHER" id="PTHR23513">
    <property type="entry name" value="INTEGRAL MEMBRANE EFFLUX PROTEIN-RELATED"/>
    <property type="match status" value="1"/>
</dbReference>
<feature type="transmembrane region" description="Helical" evidence="6">
    <location>
        <begin position="444"/>
        <end position="463"/>
    </location>
</feature>
<feature type="domain" description="Major facilitator superfamily (MFS) profile" evidence="7">
    <location>
        <begin position="286"/>
        <end position="470"/>
    </location>
</feature>
<dbReference type="PANTHER" id="PTHR23513:SF11">
    <property type="entry name" value="STAPHYLOFERRIN A TRANSPORTER"/>
    <property type="match status" value="1"/>
</dbReference>
<evidence type="ECO:0000256" key="5">
    <source>
        <dbReference type="ARBA" id="ARBA00023136"/>
    </source>
</evidence>
<keyword evidence="3 6" id="KW-0812">Transmembrane</keyword>
<evidence type="ECO:0000256" key="6">
    <source>
        <dbReference type="SAM" id="Phobius"/>
    </source>
</evidence>
<feature type="transmembrane region" description="Helical" evidence="6">
    <location>
        <begin position="148"/>
        <end position="165"/>
    </location>
</feature>
<gene>
    <name evidence="8" type="ORF">FBZ96_103341</name>
</gene>
<proteinExistence type="predicted"/>
<dbReference type="GO" id="GO:0022857">
    <property type="term" value="F:transmembrane transporter activity"/>
    <property type="evidence" value="ECO:0007669"/>
    <property type="project" value="InterPro"/>
</dbReference>
<dbReference type="STRING" id="1803665.GCA_001641335_00292"/>
<keyword evidence="2" id="KW-1003">Cell membrane</keyword>
<dbReference type="CDD" id="cd06173">
    <property type="entry name" value="MFS_MefA_like"/>
    <property type="match status" value="1"/>
</dbReference>
<feature type="transmembrane region" description="Helical" evidence="6">
    <location>
        <begin position="117"/>
        <end position="136"/>
    </location>
</feature>
<evidence type="ECO:0000313" key="8">
    <source>
        <dbReference type="EMBL" id="TWB01565.1"/>
    </source>
</evidence>
<evidence type="ECO:0000256" key="4">
    <source>
        <dbReference type="ARBA" id="ARBA00022989"/>
    </source>
</evidence>
<dbReference type="Proteomes" id="UP000319949">
    <property type="component" value="Unassembled WGS sequence"/>
</dbReference>
<dbReference type="SUPFAM" id="SSF103473">
    <property type="entry name" value="MFS general substrate transporter"/>
    <property type="match status" value="1"/>
</dbReference>
<name>A0A560DWR4_9BRAD</name>
<keyword evidence="4 6" id="KW-1133">Transmembrane helix</keyword>
<feature type="transmembrane region" description="Helical" evidence="6">
    <location>
        <begin position="171"/>
        <end position="188"/>
    </location>
</feature>
<comment type="subcellular location">
    <subcellularLocation>
        <location evidence="1">Cell membrane</location>
        <topology evidence="1">Multi-pass membrane protein</topology>
    </subcellularLocation>
</comment>
<reference evidence="8 9" key="1">
    <citation type="submission" date="2019-06" db="EMBL/GenBank/DDBJ databases">
        <title>Genomic Encyclopedia of Type Strains, Phase IV (KMG-V): Genome sequencing to study the core and pangenomes of soil and plant-associated prokaryotes.</title>
        <authorList>
            <person name="Whitman W."/>
        </authorList>
    </citation>
    <scope>NUCLEOTIDE SEQUENCE [LARGE SCALE GENOMIC DNA]</scope>
    <source>
        <strain evidence="8 9">BR 510</strain>
    </source>
</reference>
<organism evidence="8 9">
    <name type="scientific">Bradyrhizobium stylosanthis</name>
    <dbReference type="NCBI Taxonomy" id="1803665"/>
    <lineage>
        <taxon>Bacteria</taxon>
        <taxon>Pseudomonadati</taxon>
        <taxon>Pseudomonadota</taxon>
        <taxon>Alphaproteobacteria</taxon>
        <taxon>Hyphomicrobiales</taxon>
        <taxon>Nitrobacteraceae</taxon>
        <taxon>Bradyrhizobium</taxon>
    </lineage>
</organism>
<feature type="transmembrane region" description="Helical" evidence="6">
    <location>
        <begin position="279"/>
        <end position="305"/>
    </location>
</feature>
<dbReference type="InterPro" id="IPR036259">
    <property type="entry name" value="MFS_trans_sf"/>
</dbReference>
<evidence type="ECO:0000256" key="1">
    <source>
        <dbReference type="ARBA" id="ARBA00004651"/>
    </source>
</evidence>
<feature type="transmembrane region" description="Helical" evidence="6">
    <location>
        <begin position="240"/>
        <end position="259"/>
    </location>
</feature>
<feature type="transmembrane region" description="Helical" evidence="6">
    <location>
        <begin position="325"/>
        <end position="346"/>
    </location>
</feature>
<dbReference type="AlphaFoldDB" id="A0A560DWR4"/>
<dbReference type="PROSITE" id="PS50850">
    <property type="entry name" value="MFS"/>
    <property type="match status" value="1"/>
</dbReference>
<comment type="caution">
    <text evidence="8">The sequence shown here is derived from an EMBL/GenBank/DDBJ whole genome shotgun (WGS) entry which is preliminary data.</text>
</comment>
<keyword evidence="5 6" id="KW-0472">Membrane</keyword>
<evidence type="ECO:0000313" key="9">
    <source>
        <dbReference type="Proteomes" id="UP000319949"/>
    </source>
</evidence>
<dbReference type="EMBL" id="VITK01000003">
    <property type="protein sequence ID" value="TWB01565.1"/>
    <property type="molecule type" value="Genomic_DNA"/>
</dbReference>
<dbReference type="InterPro" id="IPR011701">
    <property type="entry name" value="MFS"/>
</dbReference>
<keyword evidence="9" id="KW-1185">Reference proteome</keyword>
<dbReference type="Gene3D" id="1.20.1250.20">
    <property type="entry name" value="MFS general substrate transporter like domains"/>
    <property type="match status" value="1"/>
</dbReference>
<accession>A0A560DWR4</accession>
<feature type="transmembrane region" description="Helical" evidence="6">
    <location>
        <begin position="217"/>
        <end position="234"/>
    </location>
</feature>
<feature type="transmembrane region" description="Helical" evidence="6">
    <location>
        <begin position="416"/>
        <end position="438"/>
    </location>
</feature>
<sequence length="470" mass="51013">MGYGRSRPILRGSLRSHLRMTIELAATLHGRCSRACKYLEPPPANVYSRKSPIPGDRLNPQPQNPVVASGSFAAMKSVPYRLQFIAYVLAMMADNIEHVISYWVVFQKFHSPTLGGFAVLSHWLPFLLFSVAVGGLADRFDPRRIIQCGMLLFIVASAGWGFFFLTDTIQMWHAMLLLVIHGCAGVLWQTPNQLLLYDLVGPADLPSAVRLNAMARYLGILVGPAVGGIIMLTLGTSHGIIFNTLFYLPMLLWLFWAPVRDKSIAVRRFAVRGFADIMLTIRAIGTQPVLTAMTWLAGLTSFMIGNAYHAQMPGFAGDLGHGDPGVSYSVLLAADAGGALLAGIALESWGRLKGTPRTAIMLAMLWSVALLGFAAVRIYPVAIVLLFFAGFFELSFNTMAQALVQLNAPHDMRGRVVGLYNMAGLGMRAFSGITVGVFGAAIGIHWSLGLSAAVLLALLCLLYQRATKKA</sequence>
<dbReference type="InterPro" id="IPR020846">
    <property type="entry name" value="MFS_dom"/>
</dbReference>
<feature type="transmembrane region" description="Helical" evidence="6">
    <location>
        <begin position="84"/>
        <end position="105"/>
    </location>
</feature>
<evidence type="ECO:0000259" key="7">
    <source>
        <dbReference type="PROSITE" id="PS50850"/>
    </source>
</evidence>